<comment type="caution">
    <text evidence="2">The sequence shown here is derived from an EMBL/GenBank/DDBJ whole genome shotgun (WGS) entry which is preliminary data.</text>
</comment>
<dbReference type="AlphaFoldDB" id="A0AAD8FM26"/>
<dbReference type="Proteomes" id="UP001233172">
    <property type="component" value="Unassembled WGS sequence"/>
</dbReference>
<accession>A0AAD8FM26</accession>
<evidence type="ECO:0000313" key="2">
    <source>
        <dbReference type="EMBL" id="KAK0068089.1"/>
    </source>
</evidence>
<keyword evidence="3" id="KW-1185">Reference proteome</keyword>
<sequence>TSERTLSQRLERQTQEKQEQTSLEIRQIQNELTQINDTLKNYSSLISSKINRDILKRHFRWDAIQRHEGVSQKLVSLSYANKSTVCPKEAKRNEWTRNCSIKDLTQIVSSLQHLIQKTTDASISQFSDIGRHEITSGHKELRALETIHQLELEEPSVHNCFTIESSQTFAKNHTIFCTNYYSTEPVSCKVCICLHFDKMNRLNVQACVSPDSVNTKWPVFLVGEGEIYNPAKFSHLWTFDSCRCPKPDTGQPVRVDAEVCLMTSWANYKKVTYVNIAQRQFVRDNYMRIKYRLNVYYKEC</sequence>
<evidence type="ECO:0000256" key="1">
    <source>
        <dbReference type="SAM" id="MobiDB-lite"/>
    </source>
</evidence>
<feature type="region of interest" description="Disordered" evidence="1">
    <location>
        <begin position="1"/>
        <end position="22"/>
    </location>
</feature>
<name>A0AAD8FM26_BIOPF</name>
<protein>
    <submittedName>
        <fullName evidence="2">Uncharacterized protein</fullName>
    </submittedName>
</protein>
<feature type="non-terminal residue" evidence="2">
    <location>
        <position position="1"/>
    </location>
</feature>
<dbReference type="EMBL" id="JASAOG010000005">
    <property type="protein sequence ID" value="KAK0068089.1"/>
    <property type="molecule type" value="Genomic_DNA"/>
</dbReference>
<reference evidence="2" key="2">
    <citation type="submission" date="2023-04" db="EMBL/GenBank/DDBJ databases">
        <authorList>
            <person name="Bu L."/>
            <person name="Lu L."/>
            <person name="Laidemitt M.R."/>
            <person name="Zhang S.M."/>
            <person name="Mutuku M."/>
            <person name="Mkoji G."/>
            <person name="Steinauer M."/>
            <person name="Loker E.S."/>
        </authorList>
    </citation>
    <scope>NUCLEOTIDE SEQUENCE</scope>
    <source>
        <strain evidence="2">KasaAsao</strain>
        <tissue evidence="2">Whole Snail</tissue>
    </source>
</reference>
<reference evidence="2" key="1">
    <citation type="journal article" date="2023" name="PLoS Negl. Trop. Dis.">
        <title>A genome sequence for Biomphalaria pfeifferi, the major vector snail for the human-infecting parasite Schistosoma mansoni.</title>
        <authorList>
            <person name="Bu L."/>
            <person name="Lu L."/>
            <person name="Laidemitt M.R."/>
            <person name="Zhang S.M."/>
            <person name="Mutuku M."/>
            <person name="Mkoji G."/>
            <person name="Steinauer M."/>
            <person name="Loker E.S."/>
        </authorList>
    </citation>
    <scope>NUCLEOTIDE SEQUENCE</scope>
    <source>
        <strain evidence="2">KasaAsao</strain>
    </source>
</reference>
<organism evidence="2 3">
    <name type="scientific">Biomphalaria pfeifferi</name>
    <name type="common">Bloodfluke planorb</name>
    <name type="synonym">Freshwater snail</name>
    <dbReference type="NCBI Taxonomy" id="112525"/>
    <lineage>
        <taxon>Eukaryota</taxon>
        <taxon>Metazoa</taxon>
        <taxon>Spiralia</taxon>
        <taxon>Lophotrochozoa</taxon>
        <taxon>Mollusca</taxon>
        <taxon>Gastropoda</taxon>
        <taxon>Heterobranchia</taxon>
        <taxon>Euthyneura</taxon>
        <taxon>Panpulmonata</taxon>
        <taxon>Hygrophila</taxon>
        <taxon>Lymnaeoidea</taxon>
        <taxon>Planorbidae</taxon>
        <taxon>Biomphalaria</taxon>
    </lineage>
</organism>
<proteinExistence type="predicted"/>
<evidence type="ECO:0000313" key="3">
    <source>
        <dbReference type="Proteomes" id="UP001233172"/>
    </source>
</evidence>
<feature type="compositionally biased region" description="Basic and acidic residues" evidence="1">
    <location>
        <begin position="9"/>
        <end position="19"/>
    </location>
</feature>
<gene>
    <name evidence="2" type="ORF">Bpfe_002024</name>
</gene>